<reference evidence="1" key="1">
    <citation type="submission" date="2020-08" db="EMBL/GenBank/DDBJ databases">
        <title>Multicomponent nature underlies the extraordinary mechanical properties of spider dragline silk.</title>
        <authorList>
            <person name="Kono N."/>
            <person name="Nakamura H."/>
            <person name="Mori M."/>
            <person name="Yoshida Y."/>
            <person name="Ohtoshi R."/>
            <person name="Malay A.D."/>
            <person name="Moran D.A.P."/>
            <person name="Tomita M."/>
            <person name="Numata K."/>
            <person name="Arakawa K."/>
        </authorList>
    </citation>
    <scope>NUCLEOTIDE SEQUENCE</scope>
</reference>
<protein>
    <submittedName>
        <fullName evidence="1">Uncharacterized protein</fullName>
    </submittedName>
</protein>
<evidence type="ECO:0000313" key="1">
    <source>
        <dbReference type="EMBL" id="GFY63919.1"/>
    </source>
</evidence>
<proteinExistence type="predicted"/>
<accession>A0A8X7CAE0</accession>
<dbReference type="EMBL" id="BMAV01014979">
    <property type="protein sequence ID" value="GFY63919.1"/>
    <property type="molecule type" value="Genomic_DNA"/>
</dbReference>
<comment type="caution">
    <text evidence="1">The sequence shown here is derived from an EMBL/GenBank/DDBJ whole genome shotgun (WGS) entry which is preliminary data.</text>
</comment>
<keyword evidence="2" id="KW-1185">Reference proteome</keyword>
<organism evidence="1 2">
    <name type="scientific">Trichonephila inaurata madagascariensis</name>
    <dbReference type="NCBI Taxonomy" id="2747483"/>
    <lineage>
        <taxon>Eukaryota</taxon>
        <taxon>Metazoa</taxon>
        <taxon>Ecdysozoa</taxon>
        <taxon>Arthropoda</taxon>
        <taxon>Chelicerata</taxon>
        <taxon>Arachnida</taxon>
        <taxon>Araneae</taxon>
        <taxon>Araneomorphae</taxon>
        <taxon>Entelegynae</taxon>
        <taxon>Araneoidea</taxon>
        <taxon>Nephilidae</taxon>
        <taxon>Trichonephila</taxon>
        <taxon>Trichonephila inaurata</taxon>
    </lineage>
</organism>
<gene>
    <name evidence="1" type="ORF">TNIN_156041</name>
</gene>
<name>A0A8X7CAE0_9ARAC</name>
<dbReference type="Proteomes" id="UP000886998">
    <property type="component" value="Unassembled WGS sequence"/>
</dbReference>
<sequence length="122" mass="13876">MEAEKKNISIIPGQIPGSPSFCFHHVYDEFSNHCQQLATPSPKNIIDLQNETKKHIVKLLTKVLPHHEPPDVPCFTPLTSFEPADVYSDCMEQEAAKEKGVFIQALWTLHAKSKLYRLAYKT</sequence>
<evidence type="ECO:0000313" key="2">
    <source>
        <dbReference type="Proteomes" id="UP000886998"/>
    </source>
</evidence>
<dbReference type="AlphaFoldDB" id="A0A8X7CAE0"/>